<comment type="similarity">
    <text evidence="2">Belongs to the transposase mutator family.</text>
</comment>
<keyword evidence="4" id="KW-0238">DNA-binding</keyword>
<dbReference type="InterPro" id="IPR001207">
    <property type="entry name" value="Transposase_mutator"/>
</dbReference>
<keyword evidence="5" id="KW-0233">DNA recombination</keyword>
<sequence length="372" mass="42593">MKSKPCPTCGLPMKRNGKTKAGRQRWRCRGCGSSATHSISTDERDLKAFLSWLMSKEAQVDMPGQGRTFRRRTSRFWGIWPMPEATGEVHKVVYVDGIYLARNVCVLIACSDEHVLAWYLCRAETARAWKALMAYVAPPEMVVTDGGSGFAKACREAWPDTRVQRCVFHAFCQVRRYTTSRPNLQAGVELYALARELLRLETLAPAQWWRERFVQWCGFWCDFLEERSTVDGRSVYTHERLRKARSGLVALSNQGTLFTYLDPALSAERPLPATNNRIEGGVNAPLRSMLRNHRGMSVTRRIKAVFWWCYMRTEYRLPASQILARMPTDDDVDMLYELYGSAVRPDDGAPQWGDGLVWSEFHHATVYPYAVD</sequence>
<proteinExistence type="inferred from homology"/>
<organism evidence="6 7">
    <name type="scientific">Adlercreutzia wanghongyangiae</name>
    <dbReference type="NCBI Taxonomy" id="3111451"/>
    <lineage>
        <taxon>Bacteria</taxon>
        <taxon>Bacillati</taxon>
        <taxon>Actinomycetota</taxon>
        <taxon>Coriobacteriia</taxon>
        <taxon>Eggerthellales</taxon>
        <taxon>Eggerthellaceae</taxon>
        <taxon>Adlercreutzia</taxon>
    </lineage>
</organism>
<comment type="caution">
    <text evidence="6">The sequence shown here is derived from an EMBL/GenBank/DDBJ whole genome shotgun (WGS) entry which is preliminary data.</text>
</comment>
<name>A0ABU6IFI9_9ACTN</name>
<dbReference type="Pfam" id="PF00872">
    <property type="entry name" value="Transposase_mut"/>
    <property type="match status" value="1"/>
</dbReference>
<dbReference type="PROSITE" id="PS01007">
    <property type="entry name" value="TRANSPOSASE_MUTATOR"/>
    <property type="match status" value="1"/>
</dbReference>
<evidence type="ECO:0000256" key="1">
    <source>
        <dbReference type="ARBA" id="ARBA00002190"/>
    </source>
</evidence>
<evidence type="ECO:0000256" key="5">
    <source>
        <dbReference type="ARBA" id="ARBA00023172"/>
    </source>
</evidence>
<gene>
    <name evidence="6" type="ORF">VIN30_01920</name>
</gene>
<evidence type="ECO:0000256" key="4">
    <source>
        <dbReference type="ARBA" id="ARBA00023125"/>
    </source>
</evidence>
<dbReference type="InterPro" id="IPR048004">
    <property type="entry name" value="IS1249_transpos"/>
</dbReference>
<evidence type="ECO:0000256" key="2">
    <source>
        <dbReference type="ARBA" id="ARBA00010961"/>
    </source>
</evidence>
<dbReference type="Proteomes" id="UP001349994">
    <property type="component" value="Unassembled WGS sequence"/>
</dbReference>
<keyword evidence="3" id="KW-0815">Transposition</keyword>
<evidence type="ECO:0000313" key="7">
    <source>
        <dbReference type="Proteomes" id="UP001349994"/>
    </source>
</evidence>
<protein>
    <submittedName>
        <fullName evidence="6">IS1249 family transposase</fullName>
    </submittedName>
</protein>
<accession>A0ABU6IFI9</accession>
<comment type="function">
    <text evidence="1">Required for the transposition of the insertion element.</text>
</comment>
<evidence type="ECO:0000256" key="3">
    <source>
        <dbReference type="ARBA" id="ARBA00022578"/>
    </source>
</evidence>
<evidence type="ECO:0000313" key="6">
    <source>
        <dbReference type="EMBL" id="MEC4175202.1"/>
    </source>
</evidence>
<dbReference type="EMBL" id="JAYMFF010000002">
    <property type="protein sequence ID" value="MEC4175202.1"/>
    <property type="molecule type" value="Genomic_DNA"/>
</dbReference>
<reference evidence="6 7" key="1">
    <citation type="submission" date="2024-01" db="EMBL/GenBank/DDBJ databases">
        <title>novel species in genus Adlercreutzia.</title>
        <authorList>
            <person name="Liu X."/>
        </authorList>
    </citation>
    <scope>NUCLEOTIDE SEQUENCE [LARGE SCALE GENOMIC DNA]</scope>
    <source>
        <strain evidence="6 7">R7</strain>
    </source>
</reference>
<dbReference type="RefSeq" id="WP_338208841.1">
    <property type="nucleotide sequence ID" value="NZ_JAYMFF010000002.1"/>
</dbReference>
<dbReference type="NCBIfam" id="NF033544">
    <property type="entry name" value="transpos_IS1249"/>
    <property type="match status" value="1"/>
</dbReference>
<keyword evidence="7" id="KW-1185">Reference proteome</keyword>